<protein>
    <submittedName>
        <fullName evidence="1">Uncharacterized protein</fullName>
    </submittedName>
</protein>
<dbReference type="AlphaFoldDB" id="A0A8H9G4H0"/>
<organism evidence="1 2">
    <name type="scientific">Sphingobacterium cellulitidis</name>
    <dbReference type="NCBI Taxonomy" id="1768011"/>
    <lineage>
        <taxon>Bacteria</taxon>
        <taxon>Pseudomonadati</taxon>
        <taxon>Bacteroidota</taxon>
        <taxon>Sphingobacteriia</taxon>
        <taxon>Sphingobacteriales</taxon>
        <taxon>Sphingobacteriaceae</taxon>
        <taxon>Sphingobacterium</taxon>
    </lineage>
</organism>
<name>A0A8H9G4H0_9SPHI</name>
<sequence length="185" mass="21300">MSNNKLLISEKFIKENSILDENLESKIVSIAIKQVQNLKLKPLLGDKKYQEIIDEYLKKVNDSTYQIDEEIKTLKEDYINDFLIYGVLLEITTSLNYKFTNKGTKTISDASAETINLGEIESVKKYYRAKFDAYKLRLIEYLSNREGVNIPSSGKGGYNTGFYIKPEPNYIEIAKARANKTGRRF</sequence>
<proteinExistence type="predicted"/>
<dbReference type="Pfam" id="PF20459">
    <property type="entry name" value="DUF6712"/>
    <property type="match status" value="1"/>
</dbReference>
<accession>A0A8H9G4H0</accession>
<reference evidence="1" key="2">
    <citation type="submission" date="2020-09" db="EMBL/GenBank/DDBJ databases">
        <authorList>
            <person name="Sun Q."/>
            <person name="Zhou Y."/>
        </authorList>
    </citation>
    <scope>NUCLEOTIDE SEQUENCE</scope>
    <source>
        <strain evidence="1">CGMCC 1.15966</strain>
    </source>
</reference>
<dbReference type="InterPro" id="IPR046558">
    <property type="entry name" value="DUF6712"/>
</dbReference>
<dbReference type="EMBL" id="BMKM01000008">
    <property type="protein sequence ID" value="GGE28254.1"/>
    <property type="molecule type" value="Genomic_DNA"/>
</dbReference>
<gene>
    <name evidence="1" type="ORF">GCM10011516_27410</name>
</gene>
<dbReference type="RefSeq" id="WP_182498261.1">
    <property type="nucleotide sequence ID" value="NZ_BMKM01000008.1"/>
</dbReference>
<comment type="caution">
    <text evidence="1">The sequence shown here is derived from an EMBL/GenBank/DDBJ whole genome shotgun (WGS) entry which is preliminary data.</text>
</comment>
<evidence type="ECO:0000313" key="2">
    <source>
        <dbReference type="Proteomes" id="UP000614460"/>
    </source>
</evidence>
<reference evidence="1" key="1">
    <citation type="journal article" date="2014" name="Int. J. Syst. Evol. Microbiol.">
        <title>Complete genome sequence of Corynebacterium casei LMG S-19264T (=DSM 44701T), isolated from a smear-ripened cheese.</title>
        <authorList>
            <consortium name="US DOE Joint Genome Institute (JGI-PGF)"/>
            <person name="Walter F."/>
            <person name="Albersmeier A."/>
            <person name="Kalinowski J."/>
            <person name="Ruckert C."/>
        </authorList>
    </citation>
    <scope>NUCLEOTIDE SEQUENCE</scope>
    <source>
        <strain evidence="1">CGMCC 1.15966</strain>
    </source>
</reference>
<dbReference type="Proteomes" id="UP000614460">
    <property type="component" value="Unassembled WGS sequence"/>
</dbReference>
<keyword evidence="2" id="KW-1185">Reference proteome</keyword>
<evidence type="ECO:0000313" key="1">
    <source>
        <dbReference type="EMBL" id="GGE28254.1"/>
    </source>
</evidence>